<keyword evidence="1" id="KW-0472">Membrane</keyword>
<accession>A0A1M5FMI5</accession>
<dbReference type="AlphaFoldDB" id="A0A1M5FMI5"/>
<evidence type="ECO:0000313" key="3">
    <source>
        <dbReference type="Proteomes" id="UP000184501"/>
    </source>
</evidence>
<evidence type="ECO:0000313" key="2">
    <source>
        <dbReference type="EMBL" id="SHF92807.1"/>
    </source>
</evidence>
<sequence>MIGALVAVGVVAVVVKRLRGEPMNLRDLVAPPVIFVGIGVWSLWHAERLTGVDLFWVIAGALLGAALGAVRGTTVRIFVRDEVLWQRYTGWTFLVILGTLVVMAGFGFLSVAMGMHEGARPVQLSIGVGFLGESLVLALRGRATGVPFAPETRPRF</sequence>
<organism evidence="2 3">
    <name type="scientific">Streptoalloteichus hindustanus</name>
    <dbReference type="NCBI Taxonomy" id="2017"/>
    <lineage>
        <taxon>Bacteria</taxon>
        <taxon>Bacillati</taxon>
        <taxon>Actinomycetota</taxon>
        <taxon>Actinomycetes</taxon>
        <taxon>Pseudonocardiales</taxon>
        <taxon>Pseudonocardiaceae</taxon>
        <taxon>Streptoalloteichus</taxon>
    </lineage>
</organism>
<feature type="transmembrane region" description="Helical" evidence="1">
    <location>
        <begin position="54"/>
        <end position="79"/>
    </location>
</feature>
<dbReference type="Proteomes" id="UP000184501">
    <property type="component" value="Unassembled WGS sequence"/>
</dbReference>
<feature type="transmembrane region" description="Helical" evidence="1">
    <location>
        <begin position="91"/>
        <end position="111"/>
    </location>
</feature>
<keyword evidence="1" id="KW-1133">Transmembrane helix</keyword>
<proteinExistence type="predicted"/>
<protein>
    <recommendedName>
        <fullName evidence="4">DUF1453 domain-containing protein</fullName>
    </recommendedName>
</protein>
<name>A0A1M5FMI5_STRHI</name>
<reference evidence="2 3" key="1">
    <citation type="submission" date="2016-11" db="EMBL/GenBank/DDBJ databases">
        <authorList>
            <person name="Jaros S."/>
            <person name="Januszkiewicz K."/>
            <person name="Wedrychowicz H."/>
        </authorList>
    </citation>
    <scope>NUCLEOTIDE SEQUENCE [LARGE SCALE GENOMIC DNA]</scope>
    <source>
        <strain evidence="2 3">DSM 44523</strain>
    </source>
</reference>
<gene>
    <name evidence="2" type="ORF">SAMN05444320_105510</name>
</gene>
<keyword evidence="3" id="KW-1185">Reference proteome</keyword>
<feature type="transmembrane region" description="Helical" evidence="1">
    <location>
        <begin position="30"/>
        <end position="47"/>
    </location>
</feature>
<dbReference type="EMBL" id="FQVN01000005">
    <property type="protein sequence ID" value="SHF92807.1"/>
    <property type="molecule type" value="Genomic_DNA"/>
</dbReference>
<evidence type="ECO:0008006" key="4">
    <source>
        <dbReference type="Google" id="ProtNLM"/>
    </source>
</evidence>
<keyword evidence="1" id="KW-0812">Transmembrane</keyword>
<evidence type="ECO:0000256" key="1">
    <source>
        <dbReference type="SAM" id="Phobius"/>
    </source>
</evidence>